<comment type="subcellular location">
    <subcellularLocation>
        <location evidence="1">Cell membrane</location>
        <topology evidence="1">Multi-pass membrane protein</topology>
    </subcellularLocation>
</comment>
<feature type="transmembrane region" description="Helical" evidence="7">
    <location>
        <begin position="153"/>
        <end position="172"/>
    </location>
</feature>
<dbReference type="PANTHER" id="PTHR30086">
    <property type="entry name" value="ARGININE EXPORTER PROTEIN ARGO"/>
    <property type="match status" value="1"/>
</dbReference>
<feature type="transmembrane region" description="Helical" evidence="7">
    <location>
        <begin position="43"/>
        <end position="63"/>
    </location>
</feature>
<accession>Q1Q928</accession>
<dbReference type="PIRSF" id="PIRSF006324">
    <property type="entry name" value="LeuE"/>
    <property type="match status" value="1"/>
</dbReference>
<evidence type="ECO:0000256" key="3">
    <source>
        <dbReference type="ARBA" id="ARBA00022475"/>
    </source>
</evidence>
<keyword evidence="4 7" id="KW-0812">Transmembrane</keyword>
<dbReference type="Proteomes" id="UP000002425">
    <property type="component" value="Chromosome"/>
</dbReference>
<dbReference type="EMBL" id="CP000323">
    <property type="protein sequence ID" value="ABE75825.1"/>
    <property type="molecule type" value="Genomic_DNA"/>
</dbReference>
<dbReference type="Pfam" id="PF01810">
    <property type="entry name" value="LysE"/>
    <property type="match status" value="1"/>
</dbReference>
<dbReference type="InterPro" id="IPR001123">
    <property type="entry name" value="LeuE-type"/>
</dbReference>
<evidence type="ECO:0000256" key="1">
    <source>
        <dbReference type="ARBA" id="ARBA00004651"/>
    </source>
</evidence>
<keyword evidence="9" id="KW-1185">Reference proteome</keyword>
<dbReference type="AlphaFoldDB" id="Q1Q928"/>
<dbReference type="KEGG" id="pcr:Pcryo_2048"/>
<name>Q1Q928_PSYCK</name>
<evidence type="ECO:0000256" key="7">
    <source>
        <dbReference type="SAM" id="Phobius"/>
    </source>
</evidence>
<dbReference type="eggNOG" id="COG1280">
    <property type="taxonomic scope" value="Bacteria"/>
</dbReference>
<dbReference type="RefSeq" id="WP_011514365.1">
    <property type="nucleotide sequence ID" value="NC_007969.1"/>
</dbReference>
<feature type="transmembrane region" description="Helical" evidence="7">
    <location>
        <begin position="184"/>
        <end position="203"/>
    </location>
</feature>
<evidence type="ECO:0000256" key="4">
    <source>
        <dbReference type="ARBA" id="ARBA00022692"/>
    </source>
</evidence>
<dbReference type="PANTHER" id="PTHR30086:SF14">
    <property type="entry name" value="HOMOSERINE_HOMOSERINE LACTONE EFFLUX PROTEIN"/>
    <property type="match status" value="1"/>
</dbReference>
<evidence type="ECO:0000256" key="2">
    <source>
        <dbReference type="ARBA" id="ARBA00007928"/>
    </source>
</evidence>
<keyword evidence="5 7" id="KW-1133">Transmembrane helix</keyword>
<organism evidence="8 9">
    <name type="scientific">Psychrobacter cryohalolentis (strain ATCC BAA-1226 / DSM 17306 / VKM B-2378 / K5)</name>
    <dbReference type="NCBI Taxonomy" id="335284"/>
    <lineage>
        <taxon>Bacteria</taxon>
        <taxon>Pseudomonadati</taxon>
        <taxon>Pseudomonadota</taxon>
        <taxon>Gammaproteobacteria</taxon>
        <taxon>Moraxellales</taxon>
        <taxon>Moraxellaceae</taxon>
        <taxon>Psychrobacter</taxon>
    </lineage>
</organism>
<proteinExistence type="inferred from homology"/>
<sequence>MSWHLFAVFFASTFFISATPGPNMLLAFQYGINYGVKRTLWTLAGLSLGLFILLLSTLLGLDVISRQSPWLLTVIKTVGALYLVYLGVASWRDSGSNSSLMNDANAMSEEISAELTTSSNRTDSIHKSETLKPRSLSSAAVKMAPSNAMLFRTGMWVSLSNPKAILFFAAFFPKFINFGAPLWPQYIVLTLGLFLSETIWQIIYTLGGKKLAGWLDVGKRLAWLNRGCGIIFILIAAALLADVFNSFMI</sequence>
<protein>
    <submittedName>
        <fullName evidence="8">Lysine exporter protein (LYSE/YGGA)</fullName>
    </submittedName>
</protein>
<keyword evidence="3" id="KW-1003">Cell membrane</keyword>
<evidence type="ECO:0000313" key="9">
    <source>
        <dbReference type="Proteomes" id="UP000002425"/>
    </source>
</evidence>
<dbReference type="HOGENOM" id="CLU_079569_2_3_6"/>
<gene>
    <name evidence="8" type="ordered locus">Pcryo_2048</name>
</gene>
<evidence type="ECO:0000256" key="5">
    <source>
        <dbReference type="ARBA" id="ARBA00022989"/>
    </source>
</evidence>
<evidence type="ECO:0000313" key="8">
    <source>
        <dbReference type="EMBL" id="ABE75825.1"/>
    </source>
</evidence>
<reference evidence="8" key="1">
    <citation type="submission" date="2006-03" db="EMBL/GenBank/DDBJ databases">
        <title>Complete sequence of chromosome of Psychrobacter cryohalolentis K5.</title>
        <authorList>
            <consortium name="US DOE Joint Genome Institute"/>
            <person name="Copeland A."/>
            <person name="Lucas S."/>
            <person name="Lapidus A."/>
            <person name="Barry K."/>
            <person name="Detter J.C."/>
            <person name="Glavina del Rio T."/>
            <person name="Hammon N."/>
            <person name="Israni S."/>
            <person name="Dalin E."/>
            <person name="Tice H."/>
            <person name="Pitluck S."/>
            <person name="Brettin T."/>
            <person name="Bruce D."/>
            <person name="Han C."/>
            <person name="Tapia R."/>
            <person name="Sims D.R."/>
            <person name="Gilna P."/>
            <person name="Schmutz J."/>
            <person name="Larimer F."/>
            <person name="Land M."/>
            <person name="Hauser L."/>
            <person name="Kyrpides N."/>
            <person name="Kim E."/>
            <person name="Richardson P."/>
        </authorList>
    </citation>
    <scope>NUCLEOTIDE SEQUENCE</scope>
    <source>
        <strain evidence="8">K5</strain>
    </source>
</reference>
<dbReference type="GO" id="GO:0005886">
    <property type="term" value="C:plasma membrane"/>
    <property type="evidence" value="ECO:0007669"/>
    <property type="project" value="UniProtKB-SubCell"/>
</dbReference>
<comment type="similarity">
    <text evidence="2">Belongs to the Rht family.</text>
</comment>
<feature type="transmembrane region" description="Helical" evidence="7">
    <location>
        <begin position="223"/>
        <end position="244"/>
    </location>
</feature>
<keyword evidence="6 7" id="KW-0472">Membrane</keyword>
<evidence type="ECO:0000256" key="6">
    <source>
        <dbReference type="ARBA" id="ARBA00023136"/>
    </source>
</evidence>
<dbReference type="GO" id="GO:0042970">
    <property type="term" value="F:homoserine transmembrane transporter activity"/>
    <property type="evidence" value="ECO:0007669"/>
    <property type="project" value="TreeGrafter"/>
</dbReference>
<feature type="transmembrane region" description="Helical" evidence="7">
    <location>
        <begin position="70"/>
        <end position="91"/>
    </location>
</feature>
<dbReference type="STRING" id="335284.Pcryo_2048"/>